<dbReference type="Gene3D" id="3.40.50.2300">
    <property type="match status" value="1"/>
</dbReference>
<name>A0ABU9CQW2_9BURK</name>
<dbReference type="InterPro" id="IPR011006">
    <property type="entry name" value="CheY-like_superfamily"/>
</dbReference>
<gene>
    <name evidence="8" type="ORF">AACH10_22055</name>
</gene>
<sequence>MLPSNLALVDDDAAFTEYLADYLRHLGVAVDVFADSNDLLAHDGGFGYGFYLVDLMLPGIDGVDLIQILRRRSSAGLVVVSGRLAADTFARVMRAGADMYLAKPVQFEQVELAIRAVQRRAGAPALAGQAWVLLRDSRQLVAPDGTHVELSPADVALLACFADVDGQVVARERLQVAIGREDADQGLNATVYRLRRRVERATPLTMPLQSRSRVGYVFRAPLRMA</sequence>
<dbReference type="Proteomes" id="UP001365405">
    <property type="component" value="Unassembled WGS sequence"/>
</dbReference>
<dbReference type="Pfam" id="PF00072">
    <property type="entry name" value="Response_reg"/>
    <property type="match status" value="1"/>
</dbReference>
<reference evidence="8 9" key="1">
    <citation type="submission" date="2024-04" db="EMBL/GenBank/DDBJ databases">
        <title>Novel species of the genus Ideonella isolated from streams.</title>
        <authorList>
            <person name="Lu H."/>
        </authorList>
    </citation>
    <scope>NUCLEOTIDE SEQUENCE [LARGE SCALE GENOMIC DNA]</scope>
    <source>
        <strain evidence="8 9">DXS22W</strain>
    </source>
</reference>
<dbReference type="InterPro" id="IPR001789">
    <property type="entry name" value="Sig_transdc_resp-reg_receiver"/>
</dbReference>
<protein>
    <submittedName>
        <fullName evidence="8">Response regulator transcription factor</fullName>
    </submittedName>
</protein>
<dbReference type="PANTHER" id="PTHR48111">
    <property type="entry name" value="REGULATOR OF RPOS"/>
    <property type="match status" value="1"/>
</dbReference>
<evidence type="ECO:0000256" key="6">
    <source>
        <dbReference type="PROSITE-ProRule" id="PRU00169"/>
    </source>
</evidence>
<dbReference type="RefSeq" id="WP_341412687.1">
    <property type="nucleotide sequence ID" value="NZ_JBBUTH010000010.1"/>
</dbReference>
<accession>A0ABU9CQW2</accession>
<organism evidence="8 9">
    <name type="scientific">Pseudaquabacterium inlustre</name>
    <dbReference type="NCBI Taxonomy" id="2984192"/>
    <lineage>
        <taxon>Bacteria</taxon>
        <taxon>Pseudomonadati</taxon>
        <taxon>Pseudomonadota</taxon>
        <taxon>Betaproteobacteria</taxon>
        <taxon>Burkholderiales</taxon>
        <taxon>Sphaerotilaceae</taxon>
        <taxon>Pseudaquabacterium</taxon>
    </lineage>
</organism>
<dbReference type="SUPFAM" id="SSF46894">
    <property type="entry name" value="C-terminal effector domain of the bipartite response regulators"/>
    <property type="match status" value="1"/>
</dbReference>
<dbReference type="SMART" id="SM00862">
    <property type="entry name" value="Trans_reg_C"/>
    <property type="match status" value="1"/>
</dbReference>
<dbReference type="EMBL" id="JBBUTH010000010">
    <property type="protein sequence ID" value="MEK8052952.1"/>
    <property type="molecule type" value="Genomic_DNA"/>
</dbReference>
<dbReference type="PROSITE" id="PS50110">
    <property type="entry name" value="RESPONSE_REGULATORY"/>
    <property type="match status" value="1"/>
</dbReference>
<evidence type="ECO:0000259" key="7">
    <source>
        <dbReference type="PROSITE" id="PS50110"/>
    </source>
</evidence>
<dbReference type="InterPro" id="IPR036388">
    <property type="entry name" value="WH-like_DNA-bd_sf"/>
</dbReference>
<keyword evidence="4" id="KW-0238">DNA-binding</keyword>
<evidence type="ECO:0000256" key="5">
    <source>
        <dbReference type="ARBA" id="ARBA00023163"/>
    </source>
</evidence>
<evidence type="ECO:0000313" key="9">
    <source>
        <dbReference type="Proteomes" id="UP001365405"/>
    </source>
</evidence>
<dbReference type="PANTHER" id="PTHR48111:SF22">
    <property type="entry name" value="REGULATOR OF RPOS"/>
    <property type="match status" value="1"/>
</dbReference>
<evidence type="ECO:0000256" key="2">
    <source>
        <dbReference type="ARBA" id="ARBA00023012"/>
    </source>
</evidence>
<evidence type="ECO:0000256" key="3">
    <source>
        <dbReference type="ARBA" id="ARBA00023015"/>
    </source>
</evidence>
<dbReference type="InterPro" id="IPR039420">
    <property type="entry name" value="WalR-like"/>
</dbReference>
<keyword evidence="1 6" id="KW-0597">Phosphoprotein</keyword>
<evidence type="ECO:0000256" key="1">
    <source>
        <dbReference type="ARBA" id="ARBA00022553"/>
    </source>
</evidence>
<dbReference type="InterPro" id="IPR016032">
    <property type="entry name" value="Sig_transdc_resp-reg_C-effctor"/>
</dbReference>
<keyword evidence="2" id="KW-0902">Two-component regulatory system</keyword>
<evidence type="ECO:0000313" key="8">
    <source>
        <dbReference type="EMBL" id="MEK8052952.1"/>
    </source>
</evidence>
<evidence type="ECO:0000256" key="4">
    <source>
        <dbReference type="ARBA" id="ARBA00023125"/>
    </source>
</evidence>
<proteinExistence type="predicted"/>
<dbReference type="InterPro" id="IPR001867">
    <property type="entry name" value="OmpR/PhoB-type_DNA-bd"/>
</dbReference>
<dbReference type="Pfam" id="PF00486">
    <property type="entry name" value="Trans_reg_C"/>
    <property type="match status" value="1"/>
</dbReference>
<keyword evidence="9" id="KW-1185">Reference proteome</keyword>
<dbReference type="CDD" id="cd00156">
    <property type="entry name" value="REC"/>
    <property type="match status" value="1"/>
</dbReference>
<feature type="modified residue" description="4-aspartylphosphate" evidence="6">
    <location>
        <position position="54"/>
    </location>
</feature>
<keyword evidence="5" id="KW-0804">Transcription</keyword>
<dbReference type="Gene3D" id="1.10.10.10">
    <property type="entry name" value="Winged helix-like DNA-binding domain superfamily/Winged helix DNA-binding domain"/>
    <property type="match status" value="1"/>
</dbReference>
<comment type="caution">
    <text evidence="8">The sequence shown here is derived from an EMBL/GenBank/DDBJ whole genome shotgun (WGS) entry which is preliminary data.</text>
</comment>
<keyword evidence="3" id="KW-0805">Transcription regulation</keyword>
<feature type="domain" description="Response regulatory" evidence="7">
    <location>
        <begin position="5"/>
        <end position="118"/>
    </location>
</feature>
<dbReference type="SMART" id="SM00448">
    <property type="entry name" value="REC"/>
    <property type="match status" value="1"/>
</dbReference>
<dbReference type="SUPFAM" id="SSF52172">
    <property type="entry name" value="CheY-like"/>
    <property type="match status" value="1"/>
</dbReference>